<dbReference type="AlphaFoldDB" id="A0A5B8MGU4"/>
<feature type="compositionally biased region" description="Gly residues" evidence="2">
    <location>
        <begin position="28"/>
        <end position="38"/>
    </location>
</feature>
<comment type="similarity">
    <text evidence="1">Belongs to the actin family.</text>
</comment>
<dbReference type="Gene3D" id="3.30.420.40">
    <property type="match status" value="2"/>
</dbReference>
<proteinExistence type="inferred from homology"/>
<dbReference type="SUPFAM" id="SSF53067">
    <property type="entry name" value="Actin-like ATPase domain"/>
    <property type="match status" value="2"/>
</dbReference>
<dbReference type="EMBL" id="CP031035">
    <property type="protein sequence ID" value="QDZ18570.1"/>
    <property type="molecule type" value="Genomic_DNA"/>
</dbReference>
<dbReference type="CDD" id="cd10206">
    <property type="entry name" value="ASKHA_NBD_Arp8-like"/>
    <property type="match status" value="1"/>
</dbReference>
<dbReference type="InterPro" id="IPR004000">
    <property type="entry name" value="Actin"/>
</dbReference>
<feature type="compositionally biased region" description="Gly residues" evidence="2">
    <location>
        <begin position="50"/>
        <end position="60"/>
    </location>
</feature>
<feature type="compositionally biased region" description="Gly residues" evidence="2">
    <location>
        <begin position="141"/>
        <end position="150"/>
    </location>
</feature>
<dbReference type="STRING" id="1764295.A0A5B8MGU4"/>
<dbReference type="OrthoDB" id="5572108at2759"/>
<dbReference type="Pfam" id="PF00022">
    <property type="entry name" value="Actin"/>
    <property type="match status" value="1"/>
</dbReference>
<evidence type="ECO:0000313" key="3">
    <source>
        <dbReference type="EMBL" id="QDZ18570.1"/>
    </source>
</evidence>
<dbReference type="SMART" id="SM00268">
    <property type="entry name" value="ACTIN"/>
    <property type="match status" value="1"/>
</dbReference>
<protein>
    <submittedName>
        <fullName evidence="3">Actin-related protein 8</fullName>
    </submittedName>
</protein>
<sequence>MEEGGEVEVKAEGSTSTETKEEEPAGGDVVGNGVGNGVVGSEKKEQGGPSSKGGGQGSGGAKKRGNQGQGHDETHSALYAKAQKSSEYYRAMTVPDMVAERGEKIIVIHPGSQTLRIGVASTPDQMVEVPNCVAYRRKEGAGAGGSGGGRGAKRRRLGEDGDSTLADVGRRTIETVLGLSRASRKSGKVVEEPYLKNRKGESVEDFQSQGKAFLAGSEALEAAKGGGYDLHFCICAGHLHLHDEERARGTSLKERCSDIWSWAIEDRLKIDRKDLPSYSCVLVVSSVMDKREARDLVDVVLRDLEMKEVAVHDEAVAAIFTHACPIACVVNVDTEVTTVQCMEDGMCLSSSKLVLPYGRWDVFRMIKSSLAKHGCWPWSSEGGQRANGCGGVEEPQGYRGLGGNSVAEFEALDRIYSECCKYETEEEVRANGGPGSNGVGNAESSPRVTNRTNVVLRLGQGSGGSQSVEVGLGSERFIAPMGLYFPKAFGLSAEEKSRRCEDHTATSADQSSPFGDSVDELMFEALVQREDRFLTASKKMQRPEHKLSLEMSKPSTELPGIDSAIVASILGQEKPELKARLFQNIVLVGDGTCDLPGCVDMLESRVLAGIPHNETTVNTVNVAKPKVSPSESIFKGGALLGILDYIQENWIQRKEWVNGGIHAGTSETKRLYRLNKLTLQTLWHGVY</sequence>
<organism evidence="3 4">
    <name type="scientific">Chloropicon primus</name>
    <dbReference type="NCBI Taxonomy" id="1764295"/>
    <lineage>
        <taxon>Eukaryota</taxon>
        <taxon>Viridiplantae</taxon>
        <taxon>Chlorophyta</taxon>
        <taxon>Chloropicophyceae</taxon>
        <taxon>Chloropicales</taxon>
        <taxon>Chloropicaceae</taxon>
        <taxon>Chloropicon</taxon>
    </lineage>
</organism>
<feature type="region of interest" description="Disordered" evidence="2">
    <location>
        <begin position="1"/>
        <end position="73"/>
    </location>
</feature>
<evidence type="ECO:0000256" key="1">
    <source>
        <dbReference type="RuleBase" id="RU000487"/>
    </source>
</evidence>
<name>A0A5B8MGU4_9CHLO</name>
<feature type="region of interest" description="Disordered" evidence="2">
    <location>
        <begin position="427"/>
        <end position="448"/>
    </location>
</feature>
<gene>
    <name evidence="3" type="ORF">A3770_02p10880</name>
</gene>
<dbReference type="PANTHER" id="PTHR11937">
    <property type="entry name" value="ACTIN"/>
    <property type="match status" value="1"/>
</dbReference>
<evidence type="ECO:0000256" key="2">
    <source>
        <dbReference type="SAM" id="MobiDB-lite"/>
    </source>
</evidence>
<keyword evidence="4" id="KW-1185">Reference proteome</keyword>
<accession>A0A5B8MGU4</accession>
<dbReference type="Proteomes" id="UP000316726">
    <property type="component" value="Chromosome 2"/>
</dbReference>
<reference evidence="3 4" key="1">
    <citation type="submission" date="2018-07" db="EMBL/GenBank/DDBJ databases">
        <title>The complete nuclear genome of the prasinophyte Chloropicon primus (CCMP1205).</title>
        <authorList>
            <person name="Pombert J.-F."/>
            <person name="Otis C."/>
            <person name="Turmel M."/>
            <person name="Lemieux C."/>
        </authorList>
    </citation>
    <scope>NUCLEOTIDE SEQUENCE [LARGE SCALE GENOMIC DNA]</scope>
    <source>
        <strain evidence="3 4">CCMP1205</strain>
    </source>
</reference>
<dbReference type="InterPro" id="IPR043129">
    <property type="entry name" value="ATPase_NBD"/>
</dbReference>
<evidence type="ECO:0000313" key="4">
    <source>
        <dbReference type="Proteomes" id="UP000316726"/>
    </source>
</evidence>
<feature type="region of interest" description="Disordered" evidence="2">
    <location>
        <begin position="138"/>
        <end position="163"/>
    </location>
</feature>